<gene>
    <name evidence="1" type="ORF">OM075_17525</name>
</gene>
<dbReference type="EMBL" id="JAPDPJ010000048">
    <property type="protein sequence ID" value="MCW3788273.1"/>
    <property type="molecule type" value="Genomic_DNA"/>
</dbReference>
<dbReference type="AlphaFoldDB" id="A0AAE3M704"/>
<dbReference type="Pfam" id="PF19781">
    <property type="entry name" value="DUF6266"/>
    <property type="match status" value="1"/>
</dbReference>
<reference evidence="1" key="1">
    <citation type="submission" date="2022-10" db="EMBL/GenBank/DDBJ databases">
        <authorList>
            <person name="Yu W.X."/>
        </authorList>
    </citation>
    <scope>NUCLEOTIDE SEQUENCE</scope>
    <source>
        <strain evidence="1">AAT</strain>
    </source>
</reference>
<dbReference type="Proteomes" id="UP001209229">
    <property type="component" value="Unassembled WGS sequence"/>
</dbReference>
<dbReference type="RefSeq" id="WP_301191834.1">
    <property type="nucleotide sequence ID" value="NZ_JAPDPJ010000048.1"/>
</dbReference>
<name>A0AAE3M704_9BACT</name>
<protein>
    <submittedName>
        <fullName evidence="1">DUF6266 family protein</fullName>
    </submittedName>
</protein>
<organism evidence="1 2">
    <name type="scientific">Plebeiibacterium sediminum</name>
    <dbReference type="NCBI Taxonomy" id="2992112"/>
    <lineage>
        <taxon>Bacteria</taxon>
        <taxon>Pseudomonadati</taxon>
        <taxon>Bacteroidota</taxon>
        <taxon>Bacteroidia</taxon>
        <taxon>Marinilabiliales</taxon>
        <taxon>Marinilabiliaceae</taxon>
        <taxon>Plebeiibacterium</taxon>
    </lineage>
</organism>
<keyword evidence="2" id="KW-1185">Reference proteome</keyword>
<comment type="caution">
    <text evidence="1">The sequence shown here is derived from an EMBL/GenBank/DDBJ whole genome shotgun (WGS) entry which is preliminary data.</text>
</comment>
<proteinExistence type="predicted"/>
<evidence type="ECO:0000313" key="2">
    <source>
        <dbReference type="Proteomes" id="UP001209229"/>
    </source>
</evidence>
<accession>A0AAE3M704</accession>
<sequence>MARLNNGILGGGSGKVGTVVMYTRYGREFVRSLPTPTKDKKTPGQLAQRQKMALIHQFLRPEKELIQKTFANDSSTRSPYQSAQSYNLKHAIAGEYPDQYIDLQKGLISKGNIPLPAEITYVANKDGIRINWNTGIKEPNAEDYDTLMIVWKYKQSDFIDYTTVGARRYNGTFLWTEITGEELKDYTIWLIFRNREETDYSNSYCLHIADK</sequence>
<evidence type="ECO:0000313" key="1">
    <source>
        <dbReference type="EMBL" id="MCW3788273.1"/>
    </source>
</evidence>
<dbReference type="InterPro" id="IPR046233">
    <property type="entry name" value="DUF6266"/>
</dbReference>